<keyword evidence="1" id="KW-0732">Signal</keyword>
<dbReference type="RefSeq" id="WP_078347176.1">
    <property type="nucleotide sequence ID" value="NZ_MBTF01000004.1"/>
</dbReference>
<feature type="signal peptide" evidence="1">
    <location>
        <begin position="1"/>
        <end position="20"/>
    </location>
</feature>
<dbReference type="Proteomes" id="UP000189739">
    <property type="component" value="Unassembled WGS sequence"/>
</dbReference>
<gene>
    <name evidence="2" type="ORF">BC343_23095</name>
</gene>
<evidence type="ECO:0000256" key="1">
    <source>
        <dbReference type="SAM" id="SignalP"/>
    </source>
</evidence>
<comment type="caution">
    <text evidence="2">The sequence shown here is derived from an EMBL/GenBank/DDBJ whole genome shotgun (WGS) entry which is preliminary data.</text>
</comment>
<sequence>MKKTLFTMSALCLMSAMAFAQTAPNAARQKMIDSIRNAAIAEAAKANPMLRQLHISTDIISQGDINGKLYGDPLFKGRASTIRTNMAFNIPLKTWGKNSLSASLNYFQQRIEITDVESFNPIVGNEDRIFNKSTVGFSAAFQRRDSLFGRPVFLMASVLGVTNEASSIKRLSYLGTAIFPLKQTAKTRYSVGLIINIDPSLKVPVVPFFTYWHKFDNDIELNVNLPRQLGLRKAFSDNFWGTFGTSLSGSVAFFNINNPTLPNDVNYTTIDLKTGPGIEYRFAKKFIFGVSGGILTPLSSRVFDRNKTSSDYFINNKLSNVPYVNFSLSLLPFLR</sequence>
<dbReference type="STRING" id="1792845.BC343_23095"/>
<evidence type="ECO:0000313" key="2">
    <source>
        <dbReference type="EMBL" id="OOQ60855.1"/>
    </source>
</evidence>
<proteinExistence type="predicted"/>
<organism evidence="2 3">
    <name type="scientific">Mucilaginibacter pedocola</name>
    <dbReference type="NCBI Taxonomy" id="1792845"/>
    <lineage>
        <taxon>Bacteria</taxon>
        <taxon>Pseudomonadati</taxon>
        <taxon>Bacteroidota</taxon>
        <taxon>Sphingobacteriia</taxon>
        <taxon>Sphingobacteriales</taxon>
        <taxon>Sphingobacteriaceae</taxon>
        <taxon>Mucilaginibacter</taxon>
    </lineage>
</organism>
<protein>
    <recommendedName>
        <fullName evidence="4">Outer membrane protein beta-barrel domain-containing protein</fullName>
    </recommendedName>
</protein>
<accession>A0A1S9PIT7</accession>
<dbReference type="EMBL" id="MBTF01000004">
    <property type="protein sequence ID" value="OOQ60855.1"/>
    <property type="molecule type" value="Genomic_DNA"/>
</dbReference>
<dbReference type="OrthoDB" id="1027207at2"/>
<reference evidence="2 3" key="1">
    <citation type="submission" date="2016-07" db="EMBL/GenBank/DDBJ databases">
        <title>Genomic analysis of zinc-resistant bacterium Mucilaginibacter pedocola TBZ30.</title>
        <authorList>
            <person name="Huang J."/>
            <person name="Tang J."/>
        </authorList>
    </citation>
    <scope>NUCLEOTIDE SEQUENCE [LARGE SCALE GENOMIC DNA]</scope>
    <source>
        <strain evidence="2 3">TBZ30</strain>
    </source>
</reference>
<evidence type="ECO:0008006" key="4">
    <source>
        <dbReference type="Google" id="ProtNLM"/>
    </source>
</evidence>
<name>A0A1S9PIT7_9SPHI</name>
<evidence type="ECO:0000313" key="3">
    <source>
        <dbReference type="Proteomes" id="UP000189739"/>
    </source>
</evidence>
<keyword evidence="3" id="KW-1185">Reference proteome</keyword>
<feature type="chain" id="PRO_5012843023" description="Outer membrane protein beta-barrel domain-containing protein" evidence="1">
    <location>
        <begin position="21"/>
        <end position="335"/>
    </location>
</feature>
<dbReference type="AlphaFoldDB" id="A0A1S9PIT7"/>